<feature type="transmembrane region" description="Helical" evidence="8">
    <location>
        <begin position="217"/>
        <end position="240"/>
    </location>
</feature>
<evidence type="ECO:0000256" key="3">
    <source>
        <dbReference type="ARBA" id="ARBA00022448"/>
    </source>
</evidence>
<proteinExistence type="inferred from homology"/>
<dbReference type="EMBL" id="JZWI01000024">
    <property type="protein sequence ID" value="KLN54328.1"/>
    <property type="molecule type" value="Genomic_DNA"/>
</dbReference>
<accession>A0A0H2LVP9</accession>
<protein>
    <recommendedName>
        <fullName evidence="8">Probable membrane transporter protein</fullName>
    </recommendedName>
</protein>
<keyword evidence="6 8" id="KW-1133">Transmembrane helix</keyword>
<evidence type="ECO:0000256" key="8">
    <source>
        <dbReference type="RuleBase" id="RU363041"/>
    </source>
</evidence>
<dbReference type="GO" id="GO:0005886">
    <property type="term" value="C:plasma membrane"/>
    <property type="evidence" value="ECO:0007669"/>
    <property type="project" value="UniProtKB-SubCell"/>
</dbReference>
<dbReference type="AlphaFoldDB" id="A0A0H2LVP9"/>
<dbReference type="Pfam" id="PF01925">
    <property type="entry name" value="TauE"/>
    <property type="match status" value="1"/>
</dbReference>
<evidence type="ECO:0000313" key="9">
    <source>
        <dbReference type="EMBL" id="KLN54328.1"/>
    </source>
</evidence>
<feature type="transmembrane region" description="Helical" evidence="8">
    <location>
        <begin position="122"/>
        <end position="141"/>
    </location>
</feature>
<dbReference type="InterPro" id="IPR052017">
    <property type="entry name" value="TSUP"/>
</dbReference>
<name>A0A0H2LVP9_VARPD</name>
<keyword evidence="5 8" id="KW-0812">Transmembrane</keyword>
<evidence type="ECO:0000256" key="4">
    <source>
        <dbReference type="ARBA" id="ARBA00022475"/>
    </source>
</evidence>
<keyword evidence="3" id="KW-0813">Transport</keyword>
<evidence type="ECO:0000256" key="2">
    <source>
        <dbReference type="ARBA" id="ARBA00009142"/>
    </source>
</evidence>
<feature type="transmembrane region" description="Helical" evidence="8">
    <location>
        <begin position="58"/>
        <end position="77"/>
    </location>
</feature>
<feature type="transmembrane region" description="Helical" evidence="8">
    <location>
        <begin position="153"/>
        <end position="177"/>
    </location>
</feature>
<comment type="caution">
    <text evidence="9">The sequence shown here is derived from an EMBL/GenBank/DDBJ whole genome shotgun (WGS) entry which is preliminary data.</text>
</comment>
<evidence type="ECO:0000256" key="6">
    <source>
        <dbReference type="ARBA" id="ARBA00022989"/>
    </source>
</evidence>
<comment type="similarity">
    <text evidence="2 8">Belongs to the 4-toluene sulfonate uptake permease (TSUP) (TC 2.A.102) family.</text>
</comment>
<feature type="transmembrane region" description="Helical" evidence="8">
    <location>
        <begin position="252"/>
        <end position="269"/>
    </location>
</feature>
<evidence type="ECO:0000256" key="1">
    <source>
        <dbReference type="ARBA" id="ARBA00004651"/>
    </source>
</evidence>
<dbReference type="PATRIC" id="fig|34073.19.peg.4573"/>
<dbReference type="PANTHER" id="PTHR30269">
    <property type="entry name" value="TRANSMEMBRANE PROTEIN YFCA"/>
    <property type="match status" value="1"/>
</dbReference>
<feature type="transmembrane region" description="Helical" evidence="8">
    <location>
        <begin position="97"/>
        <end position="115"/>
    </location>
</feature>
<dbReference type="Proteomes" id="UP000035170">
    <property type="component" value="Unassembled WGS sequence"/>
</dbReference>
<organism evidence="9 10">
    <name type="scientific">Variovorax paradoxus</name>
    <dbReference type="NCBI Taxonomy" id="34073"/>
    <lineage>
        <taxon>Bacteria</taxon>
        <taxon>Pseudomonadati</taxon>
        <taxon>Pseudomonadota</taxon>
        <taxon>Betaproteobacteria</taxon>
        <taxon>Burkholderiales</taxon>
        <taxon>Comamonadaceae</taxon>
        <taxon>Variovorax</taxon>
    </lineage>
</organism>
<sequence>MPHFQARMWPADCAAMTISNELAELATGHWAAAALVFLLAGVIKGVIGLGLPTVSMALLALWMPPVRAAALLIAPSLVTNLWQTGPRASFWPVLRRIGGMQAGIVAGTLGGALWLGVPAGTWASIALGVALVAYALWGLTGRQLHVPAAHERWLGPVVGAATGLVTAVTGVFVVPAVPYLQALGFQRDALIQAMGISFTTSTVVLAIGLAGNSGYPMAAVGGSLAMLVPALGGMAIGTWLRKRLPVAVFRRCFLAGLALLGLYMVARALA</sequence>
<gene>
    <name evidence="9" type="ORF">VPARA_44720</name>
</gene>
<evidence type="ECO:0000256" key="7">
    <source>
        <dbReference type="ARBA" id="ARBA00023136"/>
    </source>
</evidence>
<dbReference type="PANTHER" id="PTHR30269:SF32">
    <property type="entry name" value="MEMBRANE TRANSPORTER PROTEIN-RELATED"/>
    <property type="match status" value="1"/>
</dbReference>
<feature type="transmembrane region" description="Helical" evidence="8">
    <location>
        <begin position="30"/>
        <end position="51"/>
    </location>
</feature>
<keyword evidence="10" id="KW-1185">Reference proteome</keyword>
<reference evidence="9 10" key="1">
    <citation type="submission" date="2015-03" db="EMBL/GenBank/DDBJ databases">
        <title>Genome sequence of Variovorax paradoxus TBEA6.</title>
        <authorList>
            <person name="Poehlein A."/>
            <person name="Schuldes J."/>
            <person name="Wuebbeler J.H."/>
            <person name="Hiessl S."/>
            <person name="Steinbuechel A."/>
            <person name="Daniel R."/>
        </authorList>
    </citation>
    <scope>NUCLEOTIDE SEQUENCE [LARGE SCALE GENOMIC DNA]</scope>
    <source>
        <strain evidence="9 10">TBEA6</strain>
    </source>
</reference>
<dbReference type="InterPro" id="IPR002781">
    <property type="entry name" value="TM_pro_TauE-like"/>
</dbReference>
<feature type="transmembrane region" description="Helical" evidence="8">
    <location>
        <begin position="189"/>
        <end position="211"/>
    </location>
</feature>
<evidence type="ECO:0000256" key="5">
    <source>
        <dbReference type="ARBA" id="ARBA00022692"/>
    </source>
</evidence>
<comment type="subcellular location">
    <subcellularLocation>
        <location evidence="1 8">Cell membrane</location>
        <topology evidence="1 8">Multi-pass membrane protein</topology>
    </subcellularLocation>
</comment>
<keyword evidence="4 8" id="KW-1003">Cell membrane</keyword>
<evidence type="ECO:0000313" key="10">
    <source>
        <dbReference type="Proteomes" id="UP000035170"/>
    </source>
</evidence>
<keyword evidence="7 8" id="KW-0472">Membrane</keyword>